<accession>A0ABU6SEB4</accession>
<name>A0ABU6SEB4_9FABA</name>
<proteinExistence type="predicted"/>
<sequence length="103" mass="11489">MGGTPGRESLERAKPATISRVIHFHLTVAPPTSLSDKIHNSTLLILQHGWAEEKLLEVSSVDPRCLGPTFTRLTRLVRSEPTTYIMPRRQPEFTHMCAAISAQ</sequence>
<organism evidence="1 2">
    <name type="scientific">Stylosanthes scabra</name>
    <dbReference type="NCBI Taxonomy" id="79078"/>
    <lineage>
        <taxon>Eukaryota</taxon>
        <taxon>Viridiplantae</taxon>
        <taxon>Streptophyta</taxon>
        <taxon>Embryophyta</taxon>
        <taxon>Tracheophyta</taxon>
        <taxon>Spermatophyta</taxon>
        <taxon>Magnoliopsida</taxon>
        <taxon>eudicotyledons</taxon>
        <taxon>Gunneridae</taxon>
        <taxon>Pentapetalae</taxon>
        <taxon>rosids</taxon>
        <taxon>fabids</taxon>
        <taxon>Fabales</taxon>
        <taxon>Fabaceae</taxon>
        <taxon>Papilionoideae</taxon>
        <taxon>50 kb inversion clade</taxon>
        <taxon>dalbergioids sensu lato</taxon>
        <taxon>Dalbergieae</taxon>
        <taxon>Pterocarpus clade</taxon>
        <taxon>Stylosanthes</taxon>
    </lineage>
</organism>
<protein>
    <submittedName>
        <fullName evidence="1">Uncharacterized protein</fullName>
    </submittedName>
</protein>
<evidence type="ECO:0000313" key="1">
    <source>
        <dbReference type="EMBL" id="MED6134233.1"/>
    </source>
</evidence>
<evidence type="ECO:0000313" key="2">
    <source>
        <dbReference type="Proteomes" id="UP001341840"/>
    </source>
</evidence>
<dbReference type="Proteomes" id="UP001341840">
    <property type="component" value="Unassembled WGS sequence"/>
</dbReference>
<gene>
    <name evidence="1" type="ORF">PIB30_035116</name>
</gene>
<keyword evidence="2" id="KW-1185">Reference proteome</keyword>
<dbReference type="EMBL" id="JASCZI010060581">
    <property type="protein sequence ID" value="MED6134233.1"/>
    <property type="molecule type" value="Genomic_DNA"/>
</dbReference>
<reference evidence="1 2" key="1">
    <citation type="journal article" date="2023" name="Plants (Basel)">
        <title>Bridging the Gap: Combining Genomics and Transcriptomics Approaches to Understand Stylosanthes scabra, an Orphan Legume from the Brazilian Caatinga.</title>
        <authorList>
            <person name="Ferreira-Neto J.R.C."/>
            <person name="da Silva M.D."/>
            <person name="Binneck E."/>
            <person name="de Melo N.F."/>
            <person name="da Silva R.H."/>
            <person name="de Melo A.L.T.M."/>
            <person name="Pandolfi V."/>
            <person name="Bustamante F.O."/>
            <person name="Brasileiro-Vidal A.C."/>
            <person name="Benko-Iseppon A.M."/>
        </authorList>
    </citation>
    <scope>NUCLEOTIDE SEQUENCE [LARGE SCALE GENOMIC DNA]</scope>
    <source>
        <tissue evidence="1">Leaves</tissue>
    </source>
</reference>
<comment type="caution">
    <text evidence="1">The sequence shown here is derived from an EMBL/GenBank/DDBJ whole genome shotgun (WGS) entry which is preliminary data.</text>
</comment>